<accession>U4R2X6</accession>
<dbReference type="GO" id="GO:0003677">
    <property type="term" value="F:DNA binding"/>
    <property type="evidence" value="ECO:0007669"/>
    <property type="project" value="UniProtKB-KW"/>
</dbReference>
<dbReference type="InterPro" id="IPR002104">
    <property type="entry name" value="Integrase_catalytic"/>
</dbReference>
<reference evidence="5 6" key="1">
    <citation type="journal article" date="2013" name="Genome Announc.">
        <title>Draft Genome Sequence of the Cellulolytic Bacterium Clostridium papyrosolvens C7 (ATCC 700395).</title>
        <authorList>
            <person name="Zepeda V."/>
            <person name="Dassa B."/>
            <person name="Borovok I."/>
            <person name="Lamed R."/>
            <person name="Bayer E.A."/>
            <person name="Cate J.H."/>
        </authorList>
    </citation>
    <scope>NUCLEOTIDE SEQUENCE [LARGE SCALE GENOMIC DNA]</scope>
    <source>
        <strain evidence="5 6">C7</strain>
    </source>
</reference>
<dbReference type="STRING" id="1330534.L323_09965"/>
<dbReference type="InterPro" id="IPR050090">
    <property type="entry name" value="Tyrosine_recombinase_XerCD"/>
</dbReference>
<dbReference type="GO" id="GO:0015074">
    <property type="term" value="P:DNA integration"/>
    <property type="evidence" value="ECO:0007669"/>
    <property type="project" value="InterPro"/>
</dbReference>
<dbReference type="EMBL" id="ATAY01000031">
    <property type="protein sequence ID" value="EPR12062.1"/>
    <property type="molecule type" value="Genomic_DNA"/>
</dbReference>
<dbReference type="RefSeq" id="WP_020815525.1">
    <property type="nucleotide sequence ID" value="NZ_ATAY01000031.1"/>
</dbReference>
<evidence type="ECO:0000256" key="1">
    <source>
        <dbReference type="ARBA" id="ARBA00008857"/>
    </source>
</evidence>
<evidence type="ECO:0000313" key="6">
    <source>
        <dbReference type="Proteomes" id="UP000016860"/>
    </source>
</evidence>
<dbReference type="PANTHER" id="PTHR30349:SF41">
    <property type="entry name" value="INTEGRASE_RECOMBINASE PROTEIN MJ0367-RELATED"/>
    <property type="match status" value="1"/>
</dbReference>
<sequence>MWHIDIESYDMALKELVSKKKITEDTAVKYLSCINQISKRTGGKIDINTLNSFLVDKLKDERQFSQYISAIRKYETYVLKQSKSILFGQSYIDLVNHFKEIPHNRGVAGSGITNETVARKINAIRNEKLKLAFRLQHKSGLRVKEISDLTKEDIFFDDNGQITIHIRSGKGRKTRDVHVQDDLYLYEHLKNLTEKSQGGRLFYSRSYLKQKAAEYGFESHDLRRHNAKKRFQDELKDGKTPKQAKKTIQKEFGHEAVSTTEIYLKE</sequence>
<evidence type="ECO:0000256" key="2">
    <source>
        <dbReference type="ARBA" id="ARBA00023125"/>
    </source>
</evidence>
<dbReference type="OrthoDB" id="9801717at2"/>
<name>U4R2X6_9FIRM</name>
<dbReference type="PROSITE" id="PS51898">
    <property type="entry name" value="TYR_RECOMBINASE"/>
    <property type="match status" value="1"/>
</dbReference>
<dbReference type="Pfam" id="PF00589">
    <property type="entry name" value="Phage_integrase"/>
    <property type="match status" value="1"/>
</dbReference>
<protein>
    <recommendedName>
        <fullName evidence="4">Tyr recombinase domain-containing protein</fullName>
    </recommendedName>
</protein>
<keyword evidence="2" id="KW-0238">DNA-binding</keyword>
<gene>
    <name evidence="5" type="ORF">L323_09965</name>
</gene>
<evidence type="ECO:0000259" key="4">
    <source>
        <dbReference type="PROSITE" id="PS51898"/>
    </source>
</evidence>
<dbReference type="InterPro" id="IPR013762">
    <property type="entry name" value="Integrase-like_cat_sf"/>
</dbReference>
<comment type="similarity">
    <text evidence="1">Belongs to the 'phage' integrase family.</text>
</comment>
<dbReference type="AlphaFoldDB" id="U4R2X6"/>
<evidence type="ECO:0000256" key="3">
    <source>
        <dbReference type="ARBA" id="ARBA00023172"/>
    </source>
</evidence>
<comment type="caution">
    <text evidence="5">The sequence shown here is derived from an EMBL/GenBank/DDBJ whole genome shotgun (WGS) entry which is preliminary data.</text>
</comment>
<dbReference type="PATRIC" id="fig|1330534.3.peg.1990"/>
<evidence type="ECO:0000313" key="5">
    <source>
        <dbReference type="EMBL" id="EPR12062.1"/>
    </source>
</evidence>
<dbReference type="PANTHER" id="PTHR30349">
    <property type="entry name" value="PHAGE INTEGRASE-RELATED"/>
    <property type="match status" value="1"/>
</dbReference>
<keyword evidence="3" id="KW-0233">DNA recombination</keyword>
<proteinExistence type="inferred from homology"/>
<dbReference type="GO" id="GO:0006310">
    <property type="term" value="P:DNA recombination"/>
    <property type="evidence" value="ECO:0007669"/>
    <property type="project" value="UniProtKB-KW"/>
</dbReference>
<dbReference type="Gene3D" id="1.10.443.10">
    <property type="entry name" value="Intergrase catalytic core"/>
    <property type="match status" value="1"/>
</dbReference>
<feature type="domain" description="Tyr recombinase" evidence="4">
    <location>
        <begin position="107"/>
        <end position="266"/>
    </location>
</feature>
<organism evidence="5 6">
    <name type="scientific">Ruminiclostridium papyrosolvens C7</name>
    <dbReference type="NCBI Taxonomy" id="1330534"/>
    <lineage>
        <taxon>Bacteria</taxon>
        <taxon>Bacillati</taxon>
        <taxon>Bacillota</taxon>
        <taxon>Clostridia</taxon>
        <taxon>Eubacteriales</taxon>
        <taxon>Oscillospiraceae</taxon>
        <taxon>Ruminiclostridium</taxon>
    </lineage>
</organism>
<dbReference type="SUPFAM" id="SSF56349">
    <property type="entry name" value="DNA breaking-rejoining enzymes"/>
    <property type="match status" value="1"/>
</dbReference>
<dbReference type="InterPro" id="IPR011010">
    <property type="entry name" value="DNA_brk_join_enz"/>
</dbReference>
<dbReference type="Proteomes" id="UP000016860">
    <property type="component" value="Unassembled WGS sequence"/>
</dbReference>